<dbReference type="EC" id="3.1.3.48" evidence="2"/>
<feature type="domain" description="Fibronectin type-III" evidence="15">
    <location>
        <begin position="138"/>
        <end position="229"/>
    </location>
</feature>
<dbReference type="InterPro" id="IPR013783">
    <property type="entry name" value="Ig-like_fold"/>
</dbReference>
<dbReference type="SUPFAM" id="SSF48726">
    <property type="entry name" value="Immunoglobulin"/>
    <property type="match status" value="1"/>
</dbReference>
<evidence type="ECO:0000259" key="14">
    <source>
        <dbReference type="PROSITE" id="PS50835"/>
    </source>
</evidence>
<evidence type="ECO:0000256" key="5">
    <source>
        <dbReference type="ARBA" id="ARBA00022801"/>
    </source>
</evidence>
<dbReference type="SMART" id="SM00404">
    <property type="entry name" value="PTPc_motif"/>
    <property type="match status" value="1"/>
</dbReference>
<evidence type="ECO:0000259" key="13">
    <source>
        <dbReference type="PROSITE" id="PS50056"/>
    </source>
</evidence>
<evidence type="ECO:0000256" key="10">
    <source>
        <dbReference type="ARBA" id="ARBA00051722"/>
    </source>
</evidence>
<evidence type="ECO:0000259" key="12">
    <source>
        <dbReference type="PROSITE" id="PS50055"/>
    </source>
</evidence>
<evidence type="ECO:0000256" key="2">
    <source>
        <dbReference type="ARBA" id="ARBA00013064"/>
    </source>
</evidence>
<comment type="subcellular location">
    <subcellularLocation>
        <location evidence="1">Membrane</location>
        <topology evidence="1">Single-pass membrane protein</topology>
    </subcellularLocation>
</comment>
<protein>
    <recommendedName>
        <fullName evidence="2">protein-tyrosine-phosphatase</fullName>
        <ecNumber evidence="2">3.1.3.48</ecNumber>
    </recommendedName>
</protein>
<feature type="transmembrane region" description="Helical" evidence="11">
    <location>
        <begin position="601"/>
        <end position="626"/>
    </location>
</feature>
<dbReference type="SMART" id="SM00194">
    <property type="entry name" value="PTPc"/>
    <property type="match status" value="1"/>
</dbReference>
<keyword evidence="5" id="KW-0378">Hydrolase</keyword>
<evidence type="ECO:0000256" key="1">
    <source>
        <dbReference type="ARBA" id="ARBA00004167"/>
    </source>
</evidence>
<dbReference type="InterPro" id="IPR050713">
    <property type="entry name" value="RTP_Phos/Ushers"/>
</dbReference>
<dbReference type="PROSITE" id="PS50835">
    <property type="entry name" value="IG_LIKE"/>
    <property type="match status" value="1"/>
</dbReference>
<feature type="domain" description="Fibronectin type-III" evidence="15">
    <location>
        <begin position="347"/>
        <end position="450"/>
    </location>
</feature>
<evidence type="ECO:0000256" key="7">
    <source>
        <dbReference type="ARBA" id="ARBA00022989"/>
    </source>
</evidence>
<feature type="domain" description="Tyrosine specific protein phosphatases" evidence="13">
    <location>
        <begin position="862"/>
        <end position="936"/>
    </location>
</feature>
<organism evidence="16 17">
    <name type="scientific">Paragonimus skrjabini miyazakii</name>
    <dbReference type="NCBI Taxonomy" id="59628"/>
    <lineage>
        <taxon>Eukaryota</taxon>
        <taxon>Metazoa</taxon>
        <taxon>Spiralia</taxon>
        <taxon>Lophotrochozoa</taxon>
        <taxon>Platyhelminthes</taxon>
        <taxon>Trematoda</taxon>
        <taxon>Digenea</taxon>
        <taxon>Plagiorchiida</taxon>
        <taxon>Troglotremata</taxon>
        <taxon>Troglotrematidae</taxon>
        <taxon>Paragonimus</taxon>
    </lineage>
</organism>
<dbReference type="GO" id="GO:0016020">
    <property type="term" value="C:membrane"/>
    <property type="evidence" value="ECO:0007669"/>
    <property type="project" value="UniProtKB-SubCell"/>
</dbReference>
<dbReference type="InterPro" id="IPR000387">
    <property type="entry name" value="Tyr_Pase_dom"/>
</dbReference>
<dbReference type="OrthoDB" id="6022401at2759"/>
<evidence type="ECO:0000313" key="16">
    <source>
        <dbReference type="EMBL" id="KAF7259701.1"/>
    </source>
</evidence>
<comment type="caution">
    <text evidence="16">The sequence shown here is derived from an EMBL/GenBank/DDBJ whole genome shotgun (WGS) entry which is preliminary data.</text>
</comment>
<dbReference type="InterPro" id="IPR036116">
    <property type="entry name" value="FN3_sf"/>
</dbReference>
<evidence type="ECO:0000313" key="17">
    <source>
        <dbReference type="Proteomes" id="UP000822476"/>
    </source>
</evidence>
<dbReference type="FunFam" id="3.90.190.10:FF:000102">
    <property type="entry name" value="Receptor-type tyrosine-protein phosphatase"/>
    <property type="match status" value="1"/>
</dbReference>
<proteinExistence type="predicted"/>
<dbReference type="InterPro" id="IPR029021">
    <property type="entry name" value="Prot-tyrosine_phosphatase-like"/>
</dbReference>
<dbReference type="Pfam" id="PF00041">
    <property type="entry name" value="fn3"/>
    <property type="match status" value="2"/>
</dbReference>
<dbReference type="Gene3D" id="2.60.40.10">
    <property type="entry name" value="Immunoglobulins"/>
    <property type="match status" value="4"/>
</dbReference>
<dbReference type="Proteomes" id="UP000822476">
    <property type="component" value="Unassembled WGS sequence"/>
</dbReference>
<name>A0A8S9Z3F1_9TREM</name>
<keyword evidence="4" id="KW-0732">Signal</keyword>
<dbReference type="Pfam" id="PF00102">
    <property type="entry name" value="Y_phosphatase"/>
    <property type="match status" value="1"/>
</dbReference>
<evidence type="ECO:0000256" key="9">
    <source>
        <dbReference type="ARBA" id="ARBA00023180"/>
    </source>
</evidence>
<dbReference type="SMART" id="SM00060">
    <property type="entry name" value="FN3"/>
    <property type="match status" value="3"/>
</dbReference>
<evidence type="ECO:0000256" key="3">
    <source>
        <dbReference type="ARBA" id="ARBA00022692"/>
    </source>
</evidence>
<dbReference type="PROSITE" id="PS00383">
    <property type="entry name" value="TYR_PHOSPHATASE_1"/>
    <property type="match status" value="1"/>
</dbReference>
<dbReference type="CDD" id="cd00063">
    <property type="entry name" value="FN3"/>
    <property type="match status" value="2"/>
</dbReference>
<dbReference type="InterPro" id="IPR003595">
    <property type="entry name" value="Tyr_Pase_cat"/>
</dbReference>
<dbReference type="PROSITE" id="PS50055">
    <property type="entry name" value="TYR_PHOSPHATASE_PTP"/>
    <property type="match status" value="1"/>
</dbReference>
<dbReference type="PROSITE" id="PS50056">
    <property type="entry name" value="TYR_PHOSPHATASE_2"/>
    <property type="match status" value="1"/>
</dbReference>
<keyword evidence="7 11" id="KW-1133">Transmembrane helix</keyword>
<dbReference type="InterPro" id="IPR000242">
    <property type="entry name" value="PTP_cat"/>
</dbReference>
<dbReference type="PROSITE" id="PS50853">
    <property type="entry name" value="FN3"/>
    <property type="match status" value="2"/>
</dbReference>
<gene>
    <name evidence="16" type="ORF">EG68_03712</name>
</gene>
<keyword evidence="6" id="KW-0904">Protein phosphatase</keyword>
<sequence>MLTASTLFHFRSITICLYLYHFVVFHFAQTTRSTIDVNSEVVHIALQVTPNDKHVRKGSNVVLACSNETMENITLIIWERPDKSRNPMTAGVDNFTNTLVLPNISYSDAGVYVCSSYCLEKLRFNTSTKLVVQDIPKIPVNFTLSPLSATSLIASWAHDDDPHDPVTLHTVYLYDEDRLVRQQNVSVPERSLILAGLEPYKCYHSLIRALNNIGWGALSKPVYALTSHGRPELQPLLSVQNVSRTSIVLRSDHSKLSLNVSFECGNTGNHLQSLLRGPTSNYVVYTSTVEPNQLVSRHTQPVIPQANQLIIITGLQPYTQYNISVAFENNQLQGPLTRLLVRTLESVPGRPVITNASSTDQSITLRWIDGSAAGGVIIGYKLELYRCGANQQDEPDESLRLYKQQIGAESKQFTFEVLDPNACYSVRVAAGTRVGFGPFSSLYQVYTDMPAPRPPELLSAKFLESNDILLNWTCSGLCASLLGGAASQHYTVCWSTPPSGIEPNCLRTQTFSASQQAFCNCGDGQPFQTTVLPWSLVAQHSNSDQAVFTVRSVRKRSICSSDRSCNDRESADSNCVRLDLKNAPALWRSRTSPVFKLDNTAILSILAVTVLIFTTVTLAACFANRLRCVFLVCRRSLFCTRSTEAVAVKYRRAVPLRLNKTNYKPIARTELRAYVSAAHANSDAGFQTEFEAIEHTVSATDWTTHVAKLPENMSKNRYSNVLAYDHTRVILKDVGHKSDYINANYIDGYHRRAAYIAAQGPIPATFDDFWLMVWEQGCNILVMISNFIERGRRKCDKYWPTSGQQLYGSVSVRMVSETVRAFYTIRVFLVRHVRCKRGAKDRLVYHYQYTDWRDFDVPPSPLPVLKFVETSIQHWSLDNGPIVVHCSAGVGRTGTYICIESLIRQLKAEHVVTIRSFLEHIRQQRMKLVQTEQQYAFIHDALREYVLYPSHAIRPTHFADYLSHLRELDSSGRSNLERQYEVSPQPLAHARSRFSLSLVCSSF</sequence>
<keyword evidence="17" id="KW-1185">Reference proteome</keyword>
<evidence type="ECO:0000256" key="11">
    <source>
        <dbReference type="SAM" id="Phobius"/>
    </source>
</evidence>
<feature type="domain" description="Tyrosine-protein phosphatase" evidence="12">
    <location>
        <begin position="686"/>
        <end position="945"/>
    </location>
</feature>
<dbReference type="EMBL" id="JTDE01001080">
    <property type="protein sequence ID" value="KAF7259701.1"/>
    <property type="molecule type" value="Genomic_DNA"/>
</dbReference>
<dbReference type="SMART" id="SM00409">
    <property type="entry name" value="IG"/>
    <property type="match status" value="1"/>
</dbReference>
<dbReference type="InterPro" id="IPR003961">
    <property type="entry name" value="FN3_dom"/>
</dbReference>
<accession>A0A8S9Z3F1</accession>
<feature type="domain" description="Ig-like" evidence="14">
    <location>
        <begin position="44"/>
        <end position="114"/>
    </location>
</feature>
<dbReference type="PANTHER" id="PTHR46957">
    <property type="entry name" value="CYTOKINE RECEPTOR"/>
    <property type="match status" value="1"/>
</dbReference>
<dbReference type="SUPFAM" id="SSF52799">
    <property type="entry name" value="(Phosphotyrosine protein) phosphatases II"/>
    <property type="match status" value="1"/>
</dbReference>
<dbReference type="InterPro" id="IPR007110">
    <property type="entry name" value="Ig-like_dom"/>
</dbReference>
<keyword evidence="3 11" id="KW-0812">Transmembrane</keyword>
<dbReference type="SUPFAM" id="SSF49265">
    <property type="entry name" value="Fibronectin type III"/>
    <property type="match status" value="2"/>
</dbReference>
<evidence type="ECO:0000256" key="8">
    <source>
        <dbReference type="ARBA" id="ARBA00023136"/>
    </source>
</evidence>
<dbReference type="GO" id="GO:0004725">
    <property type="term" value="F:protein tyrosine phosphatase activity"/>
    <property type="evidence" value="ECO:0007669"/>
    <property type="project" value="UniProtKB-EC"/>
</dbReference>
<reference evidence="16" key="1">
    <citation type="submission" date="2019-07" db="EMBL/GenBank/DDBJ databases">
        <title>Annotation for the trematode Paragonimus miyazaki's.</title>
        <authorList>
            <person name="Choi Y.-J."/>
        </authorList>
    </citation>
    <scope>NUCLEOTIDE SEQUENCE</scope>
    <source>
        <strain evidence="16">Japan</strain>
    </source>
</reference>
<dbReference type="InterPro" id="IPR036179">
    <property type="entry name" value="Ig-like_dom_sf"/>
</dbReference>
<keyword evidence="9" id="KW-0325">Glycoprotein</keyword>
<dbReference type="InterPro" id="IPR016130">
    <property type="entry name" value="Tyr_Pase_AS"/>
</dbReference>
<dbReference type="Gene3D" id="3.90.190.10">
    <property type="entry name" value="Protein tyrosine phosphatase superfamily"/>
    <property type="match status" value="1"/>
</dbReference>
<evidence type="ECO:0000259" key="15">
    <source>
        <dbReference type="PROSITE" id="PS50853"/>
    </source>
</evidence>
<dbReference type="InterPro" id="IPR003599">
    <property type="entry name" value="Ig_sub"/>
</dbReference>
<evidence type="ECO:0000256" key="4">
    <source>
        <dbReference type="ARBA" id="ARBA00022729"/>
    </source>
</evidence>
<dbReference type="PRINTS" id="PR00700">
    <property type="entry name" value="PRTYPHPHTASE"/>
</dbReference>
<dbReference type="AlphaFoldDB" id="A0A8S9Z3F1"/>
<comment type="catalytic activity">
    <reaction evidence="10">
        <text>O-phospho-L-tyrosyl-[protein] + H2O = L-tyrosyl-[protein] + phosphate</text>
        <dbReference type="Rhea" id="RHEA:10684"/>
        <dbReference type="Rhea" id="RHEA-COMP:10136"/>
        <dbReference type="Rhea" id="RHEA-COMP:20101"/>
        <dbReference type="ChEBI" id="CHEBI:15377"/>
        <dbReference type="ChEBI" id="CHEBI:43474"/>
        <dbReference type="ChEBI" id="CHEBI:46858"/>
        <dbReference type="ChEBI" id="CHEBI:61978"/>
        <dbReference type="EC" id="3.1.3.48"/>
    </reaction>
</comment>
<keyword evidence="8 11" id="KW-0472">Membrane</keyword>
<dbReference type="PANTHER" id="PTHR46957:SF3">
    <property type="entry name" value="CYTOKINE RECEPTOR"/>
    <property type="match status" value="1"/>
</dbReference>
<evidence type="ECO:0000256" key="6">
    <source>
        <dbReference type="ARBA" id="ARBA00022912"/>
    </source>
</evidence>